<dbReference type="PROSITE" id="PS00086">
    <property type="entry name" value="CYTOCHROME_P450"/>
    <property type="match status" value="1"/>
</dbReference>
<dbReference type="SUPFAM" id="SSF48264">
    <property type="entry name" value="Cytochrome P450"/>
    <property type="match status" value="1"/>
</dbReference>
<dbReference type="PRINTS" id="PR00385">
    <property type="entry name" value="P450"/>
</dbReference>
<keyword evidence="3 6" id="KW-0560">Oxidoreductase</keyword>
<keyword evidence="6" id="KW-0503">Monooxygenase</keyword>
<dbReference type="GO" id="GO:0046872">
    <property type="term" value="F:metal ion binding"/>
    <property type="evidence" value="ECO:0007669"/>
    <property type="project" value="UniProtKB-KW"/>
</dbReference>
<dbReference type="Proteomes" id="UP001633002">
    <property type="component" value="Unassembled WGS sequence"/>
</dbReference>
<dbReference type="InterPro" id="IPR036396">
    <property type="entry name" value="Cyt_P450_sf"/>
</dbReference>
<protein>
    <recommendedName>
        <fullName evidence="9">Cytochrome P450</fullName>
    </recommendedName>
</protein>
<comment type="cofactor">
    <cofactor evidence="5">
        <name>heme</name>
        <dbReference type="ChEBI" id="CHEBI:30413"/>
    </cofactor>
</comment>
<name>A0ABD3HWA6_9MARC</name>
<evidence type="ECO:0000256" key="4">
    <source>
        <dbReference type="ARBA" id="ARBA00023004"/>
    </source>
</evidence>
<dbReference type="GO" id="GO:0044550">
    <property type="term" value="P:secondary metabolite biosynthetic process"/>
    <property type="evidence" value="ECO:0007669"/>
    <property type="project" value="UniProtKB-ARBA"/>
</dbReference>
<reference evidence="7 8" key="1">
    <citation type="submission" date="2024-09" db="EMBL/GenBank/DDBJ databases">
        <title>Chromosome-scale assembly of Riccia sorocarpa.</title>
        <authorList>
            <person name="Paukszto L."/>
        </authorList>
    </citation>
    <scope>NUCLEOTIDE SEQUENCE [LARGE SCALE GENOMIC DNA]</scope>
    <source>
        <strain evidence="7">LP-2024</strain>
        <tissue evidence="7">Aerial parts of the thallus</tissue>
    </source>
</reference>
<comment type="similarity">
    <text evidence="1 6">Belongs to the cytochrome P450 family.</text>
</comment>
<dbReference type="Pfam" id="PF00067">
    <property type="entry name" value="p450"/>
    <property type="match status" value="1"/>
</dbReference>
<evidence type="ECO:0000256" key="2">
    <source>
        <dbReference type="ARBA" id="ARBA00022723"/>
    </source>
</evidence>
<organism evidence="7 8">
    <name type="scientific">Riccia sorocarpa</name>
    <dbReference type="NCBI Taxonomy" id="122646"/>
    <lineage>
        <taxon>Eukaryota</taxon>
        <taxon>Viridiplantae</taxon>
        <taxon>Streptophyta</taxon>
        <taxon>Embryophyta</taxon>
        <taxon>Marchantiophyta</taxon>
        <taxon>Marchantiopsida</taxon>
        <taxon>Marchantiidae</taxon>
        <taxon>Marchantiales</taxon>
        <taxon>Ricciaceae</taxon>
        <taxon>Riccia</taxon>
    </lineage>
</organism>
<dbReference type="Gene3D" id="1.10.630.10">
    <property type="entry name" value="Cytochrome P450"/>
    <property type="match status" value="1"/>
</dbReference>
<evidence type="ECO:0000313" key="7">
    <source>
        <dbReference type="EMBL" id="KAL3694587.1"/>
    </source>
</evidence>
<accession>A0ABD3HWA6</accession>
<evidence type="ECO:0000256" key="5">
    <source>
        <dbReference type="PIRSR" id="PIRSR602401-1"/>
    </source>
</evidence>
<keyword evidence="2 5" id="KW-0479">Metal-binding</keyword>
<dbReference type="CDD" id="cd20618">
    <property type="entry name" value="CYP71_clan"/>
    <property type="match status" value="1"/>
</dbReference>
<dbReference type="InterPro" id="IPR017972">
    <property type="entry name" value="Cyt_P450_CS"/>
</dbReference>
<dbReference type="PANTHER" id="PTHR47944">
    <property type="entry name" value="CYTOCHROME P450 98A9"/>
    <property type="match status" value="1"/>
</dbReference>
<dbReference type="PRINTS" id="PR00463">
    <property type="entry name" value="EP450I"/>
</dbReference>
<keyword evidence="5 6" id="KW-0349">Heme</keyword>
<evidence type="ECO:0000313" key="8">
    <source>
        <dbReference type="Proteomes" id="UP001633002"/>
    </source>
</evidence>
<dbReference type="GO" id="GO:0004497">
    <property type="term" value="F:monooxygenase activity"/>
    <property type="evidence" value="ECO:0007669"/>
    <property type="project" value="UniProtKB-KW"/>
</dbReference>
<dbReference type="InterPro" id="IPR001128">
    <property type="entry name" value="Cyt_P450"/>
</dbReference>
<feature type="binding site" description="axial binding residue" evidence="5">
    <location>
        <position position="454"/>
    </location>
    <ligand>
        <name>heme</name>
        <dbReference type="ChEBI" id="CHEBI:30413"/>
    </ligand>
    <ligandPart>
        <name>Fe</name>
        <dbReference type="ChEBI" id="CHEBI:18248"/>
    </ligandPart>
</feature>
<dbReference type="EMBL" id="JBJQOH010000003">
    <property type="protein sequence ID" value="KAL3694587.1"/>
    <property type="molecule type" value="Genomic_DNA"/>
</dbReference>
<proteinExistence type="inferred from homology"/>
<dbReference type="PANTHER" id="PTHR47944:SF4">
    <property type="entry name" value="OS09G0441700 PROTEIN"/>
    <property type="match status" value="1"/>
</dbReference>
<evidence type="ECO:0000256" key="3">
    <source>
        <dbReference type="ARBA" id="ARBA00023002"/>
    </source>
</evidence>
<dbReference type="InterPro" id="IPR002401">
    <property type="entry name" value="Cyt_P450_E_grp-I"/>
</dbReference>
<keyword evidence="8" id="KW-1185">Reference proteome</keyword>
<keyword evidence="4 5" id="KW-0408">Iron</keyword>
<sequence length="492" mass="54377">MVAGSTHKYAQCGSNALAGIIMLVGLIQGLEALGNRKLKLPPGPSGLPLIGSLHLLGKLPHQSLTKLSQKYGPVIGLRLGSVYTVVVSSPETAKQILRTQDHIFASRPSTITAEVVVDDSDLIWAPLGERWETLRKACTTQLFSLKVLGRFKKNREETALRLVRNIIQESAGQTVVRMDRKLVDQMYSNLTQLLFSECYRGTNTGTHGVDNEARHLVDIIQEVMQIGPLALGDFIPVLRKLDLDGKETRLRAVGNKFRKFLRTVTRDRRGTLQGAGPESNQDFLDVLLSLQSHNQQGFSDARIRGVLIDLMTAGSETSANSVVWVIAELMRHPESLRKVQSELDMVVGSDRLVNESDIPQLKYLRAVVKETQRLHPVSPLLIARQSIAPATVGGYDIPSKTQVFVNAYAIMRDPSVWDDPLDFLPERFLTTCSHIDGSGHHYQFLPFGSGRRKCAASNLGLLLVEATVGLLMQTCDFFLPEGMSCEDVSMEE</sequence>
<dbReference type="AlphaFoldDB" id="A0ABD3HWA6"/>
<evidence type="ECO:0008006" key="9">
    <source>
        <dbReference type="Google" id="ProtNLM"/>
    </source>
</evidence>
<comment type="caution">
    <text evidence="7">The sequence shown here is derived from an EMBL/GenBank/DDBJ whole genome shotgun (WGS) entry which is preliminary data.</text>
</comment>
<evidence type="ECO:0000256" key="6">
    <source>
        <dbReference type="RuleBase" id="RU000461"/>
    </source>
</evidence>
<evidence type="ECO:0000256" key="1">
    <source>
        <dbReference type="ARBA" id="ARBA00010617"/>
    </source>
</evidence>
<gene>
    <name evidence="7" type="ORF">R1sor_008238</name>
</gene>